<dbReference type="InterPro" id="IPR032466">
    <property type="entry name" value="Metal_Hydrolase"/>
</dbReference>
<dbReference type="PANTHER" id="PTHR42658:SF1">
    <property type="entry name" value="HYDROLASE TATD"/>
    <property type="match status" value="1"/>
</dbReference>
<dbReference type="RefSeq" id="WP_089765491.1">
    <property type="nucleotide sequence ID" value="NZ_FNPB01000002.1"/>
</dbReference>
<dbReference type="Proteomes" id="UP000199170">
    <property type="component" value="Unassembled WGS sequence"/>
</dbReference>
<dbReference type="EMBL" id="FNPB01000002">
    <property type="protein sequence ID" value="SDX74856.1"/>
    <property type="molecule type" value="Genomic_DNA"/>
</dbReference>
<accession>A0A1H3E827</accession>
<dbReference type="InterPro" id="IPR012022">
    <property type="entry name" value="UCP005295"/>
</dbReference>
<dbReference type="AlphaFoldDB" id="A0A1H3E827"/>
<name>A0A1H3E827_9EURY</name>
<dbReference type="SUPFAM" id="SSF51556">
    <property type="entry name" value="Metallo-dependent hydrolases"/>
    <property type="match status" value="1"/>
</dbReference>
<dbReference type="PANTHER" id="PTHR42658">
    <property type="entry name" value="HYDROLASE TATD"/>
    <property type="match status" value="1"/>
</dbReference>
<evidence type="ECO:0000313" key="1">
    <source>
        <dbReference type="EMBL" id="SDX74856.1"/>
    </source>
</evidence>
<keyword evidence="2" id="KW-1185">Reference proteome</keyword>
<dbReference type="STRING" id="660517.SAMN04487946_102105"/>
<gene>
    <name evidence="1" type="ORF">SAMN04487946_102105</name>
</gene>
<evidence type="ECO:0000313" key="2">
    <source>
        <dbReference type="Proteomes" id="UP000199170"/>
    </source>
</evidence>
<reference evidence="2" key="1">
    <citation type="submission" date="2016-10" db="EMBL/GenBank/DDBJ databases">
        <authorList>
            <person name="Varghese N."/>
            <person name="Submissions S."/>
        </authorList>
    </citation>
    <scope>NUCLEOTIDE SEQUENCE [LARGE SCALE GENOMIC DNA]</scope>
    <source>
        <strain evidence="2">CGMCC 1.10118</strain>
    </source>
</reference>
<dbReference type="InterPro" id="IPR001130">
    <property type="entry name" value="TatD-like"/>
</dbReference>
<organism evidence="1 2">
    <name type="scientific">Halobellus clavatus</name>
    <dbReference type="NCBI Taxonomy" id="660517"/>
    <lineage>
        <taxon>Archaea</taxon>
        <taxon>Methanobacteriati</taxon>
        <taxon>Methanobacteriota</taxon>
        <taxon>Stenosarchaea group</taxon>
        <taxon>Halobacteria</taxon>
        <taxon>Halobacteriales</taxon>
        <taxon>Haloferacaceae</taxon>
        <taxon>Halobellus</taxon>
    </lineage>
</organism>
<dbReference type="OrthoDB" id="359310at2157"/>
<dbReference type="GO" id="GO:0016788">
    <property type="term" value="F:hydrolase activity, acting on ester bonds"/>
    <property type="evidence" value="ECO:0007669"/>
    <property type="project" value="InterPro"/>
</dbReference>
<protein>
    <submittedName>
        <fullName evidence="1">Uncharacterized protein</fullName>
    </submittedName>
</protein>
<sequence>MTSANPTKRPTDAASLDSDLDLPSELLTLPWIDPHNHAHTLSWTDREQYALAGCQAMVMIASGAHWTPYRPVEAEDVRYLWDDAINRRAAIERNHFYETKLGIGAPTRIRIEDPDALFDAMEAYVALDEVVAVGETGVTPAQHVSAWPVEEQRAAVQRQMEIADENGLPVILHTPNTGVGEGRSYRPELGVPGYEKNVSLGADPVIDAANPELEAVRIDVEAAAAAGLDEEQIVASHADGNNLEFLLEETDCYASFTLGHSWMTGVTVADVADAVETYGPERIMIDTDCANILRSDPLSLKRAILELYRLGIDVEHIRQVVYENPASVFGLGDS</sequence>
<dbReference type="Gene3D" id="3.20.20.140">
    <property type="entry name" value="Metal-dependent hydrolases"/>
    <property type="match status" value="1"/>
</dbReference>
<proteinExistence type="predicted"/>
<dbReference type="Pfam" id="PF01026">
    <property type="entry name" value="TatD_DNase"/>
    <property type="match status" value="1"/>
</dbReference>